<accession>A0A1T1GUI6</accession>
<dbReference type="AlphaFoldDB" id="A0A1T1GUI6"/>
<gene>
    <name evidence="1" type="ORF">B1202_12075</name>
</gene>
<evidence type="ECO:0000313" key="2">
    <source>
        <dbReference type="Proteomes" id="UP000191160"/>
    </source>
</evidence>
<organism evidence="1 2">
    <name type="scientific">Acinetobacter amyesii</name>
    <dbReference type="NCBI Taxonomy" id="2942470"/>
    <lineage>
        <taxon>Bacteria</taxon>
        <taxon>Pseudomonadati</taxon>
        <taxon>Pseudomonadota</taxon>
        <taxon>Gammaproteobacteria</taxon>
        <taxon>Moraxellales</taxon>
        <taxon>Moraxellaceae</taxon>
        <taxon>Acinetobacter</taxon>
    </lineage>
</organism>
<evidence type="ECO:0000313" key="1">
    <source>
        <dbReference type="EMBL" id="OOV81286.1"/>
    </source>
</evidence>
<dbReference type="PROSITE" id="PS51257">
    <property type="entry name" value="PROKAR_LIPOPROTEIN"/>
    <property type="match status" value="1"/>
</dbReference>
<keyword evidence="2" id="KW-1185">Reference proteome</keyword>
<comment type="caution">
    <text evidence="1">The sequence shown here is derived from an EMBL/GenBank/DDBJ whole genome shotgun (WGS) entry which is preliminary data.</text>
</comment>
<dbReference type="Proteomes" id="UP000191160">
    <property type="component" value="Unassembled WGS sequence"/>
</dbReference>
<name>A0A1T1GUI6_9GAMM</name>
<dbReference type="EMBL" id="MVKX01000007">
    <property type="protein sequence ID" value="OOV81286.1"/>
    <property type="molecule type" value="Genomic_DNA"/>
</dbReference>
<sequence length="141" mass="15588">MNKTLTPFNSLKVTLVAATVTIGVLACAYKPALSNTQVLHKSIPEVTTVAAMELTSKTSGSAVIRLDNFTLDVSFDFEPFEDSYGVPGSEFDTAEITQLSVDHITDEYGNPFPDFTDYNDHRNINEMLVQHMIKNRLLGEV</sequence>
<proteinExistence type="predicted"/>
<reference evidence="1 2" key="1">
    <citation type="submission" date="2017-02" db="EMBL/GenBank/DDBJ databases">
        <title>Acinetobacter sp. ANC 4945, whole genome shotgun sequencing project.</title>
        <authorList>
            <person name="Radolfova-Krizova L."/>
            <person name="Al Atrouni A."/>
            <person name="Nemec A."/>
        </authorList>
    </citation>
    <scope>NUCLEOTIDE SEQUENCE [LARGE SCALE GENOMIC DNA]</scope>
    <source>
        <strain evidence="1 2">ANC 4945</strain>
    </source>
</reference>
<protein>
    <submittedName>
        <fullName evidence="1">Uncharacterized protein</fullName>
    </submittedName>
</protein>